<dbReference type="Pfam" id="PF07791">
    <property type="entry name" value="Imm11"/>
    <property type="match status" value="1"/>
</dbReference>
<evidence type="ECO:0000313" key="2">
    <source>
        <dbReference type="EMBL" id="RBP35697.1"/>
    </source>
</evidence>
<evidence type="ECO:0000259" key="1">
    <source>
        <dbReference type="Pfam" id="PF07791"/>
    </source>
</evidence>
<accession>A0A366H1T7</accession>
<organism evidence="2 3">
    <name type="scientific">Roseimicrobium gellanilyticum</name>
    <dbReference type="NCBI Taxonomy" id="748857"/>
    <lineage>
        <taxon>Bacteria</taxon>
        <taxon>Pseudomonadati</taxon>
        <taxon>Verrucomicrobiota</taxon>
        <taxon>Verrucomicrobiia</taxon>
        <taxon>Verrucomicrobiales</taxon>
        <taxon>Verrucomicrobiaceae</taxon>
        <taxon>Roseimicrobium</taxon>
    </lineage>
</organism>
<dbReference type="InterPro" id="IPR012433">
    <property type="entry name" value="Imm11"/>
</dbReference>
<keyword evidence="3" id="KW-1185">Reference proteome</keyword>
<name>A0A366H1T7_9BACT</name>
<protein>
    <recommendedName>
        <fullName evidence="1">Immunity MXAN-0049 protein domain-containing protein</fullName>
    </recommendedName>
</protein>
<sequence>MISPSTSVYKLEMICDDPLYEGLALSLDLPSRLGQDSLVDDITPGVNISPETRLWSQPNLAPGWQPPRCDGAVRPENDYPCINLFLPAFSKRAYDALSDLLLPNGELLPLVTHAGSFFFFNVTTIVDALDLEASKCKFWCDPPTTAVNVYHFEFLPDRLKGLSIFRILELPSFTFVTETFVERVKAAGLQGFCFRKVSPIPPDEHWRKNELILR</sequence>
<proteinExistence type="predicted"/>
<dbReference type="AlphaFoldDB" id="A0A366H1T7"/>
<gene>
    <name evidence="2" type="ORF">DES53_12066</name>
</gene>
<reference evidence="2 3" key="1">
    <citation type="submission" date="2018-06" db="EMBL/GenBank/DDBJ databases">
        <title>Genomic Encyclopedia of Type Strains, Phase IV (KMG-IV): sequencing the most valuable type-strain genomes for metagenomic binning, comparative biology and taxonomic classification.</title>
        <authorList>
            <person name="Goeker M."/>
        </authorList>
    </citation>
    <scope>NUCLEOTIDE SEQUENCE [LARGE SCALE GENOMIC DNA]</scope>
    <source>
        <strain evidence="2 3">DSM 25532</strain>
    </source>
</reference>
<evidence type="ECO:0000313" key="3">
    <source>
        <dbReference type="Proteomes" id="UP000253426"/>
    </source>
</evidence>
<comment type="caution">
    <text evidence="2">The sequence shown here is derived from an EMBL/GenBank/DDBJ whole genome shotgun (WGS) entry which is preliminary data.</text>
</comment>
<feature type="domain" description="Immunity MXAN-0049 protein" evidence="1">
    <location>
        <begin position="114"/>
        <end position="197"/>
    </location>
</feature>
<dbReference type="EMBL" id="QNRR01000020">
    <property type="protein sequence ID" value="RBP35697.1"/>
    <property type="molecule type" value="Genomic_DNA"/>
</dbReference>
<dbReference type="Proteomes" id="UP000253426">
    <property type="component" value="Unassembled WGS sequence"/>
</dbReference>